<reference evidence="1" key="1">
    <citation type="journal article" date="2023" name="bioRxiv">
        <title>Improved chromosome-level genome assembly for marigold (Tagetes erecta).</title>
        <authorList>
            <person name="Jiang F."/>
            <person name="Yuan L."/>
            <person name="Wang S."/>
            <person name="Wang H."/>
            <person name="Xu D."/>
            <person name="Wang A."/>
            <person name="Fan W."/>
        </authorList>
    </citation>
    <scope>NUCLEOTIDE SEQUENCE</scope>
    <source>
        <strain evidence="1">WSJ</strain>
        <tissue evidence="1">Leaf</tissue>
    </source>
</reference>
<evidence type="ECO:0000313" key="2">
    <source>
        <dbReference type="Proteomes" id="UP001229421"/>
    </source>
</evidence>
<proteinExistence type="predicted"/>
<dbReference type="Proteomes" id="UP001229421">
    <property type="component" value="Unassembled WGS sequence"/>
</dbReference>
<name>A0AAD8L634_TARER</name>
<evidence type="ECO:0000313" key="1">
    <source>
        <dbReference type="EMBL" id="KAK1433296.1"/>
    </source>
</evidence>
<sequence length="168" mass="19083">MRNPFSKEALAPVVNKRLQIKRHFEEKVCQKRHSETCTPSLELLCGNAETKSPVLSEARIEAAYMIRKALGHIFGYQYLTGWFETMCAKHSGMGPNVLIAAMSSMIGIYKNVQPEYLAKRITNMFFQFIANAIHAILPRQGHEKMSFDDAKEALNLLLHFISSRPVNL</sequence>
<dbReference type="AlphaFoldDB" id="A0AAD8L634"/>
<organism evidence="1 2">
    <name type="scientific">Tagetes erecta</name>
    <name type="common">African marigold</name>
    <dbReference type="NCBI Taxonomy" id="13708"/>
    <lineage>
        <taxon>Eukaryota</taxon>
        <taxon>Viridiplantae</taxon>
        <taxon>Streptophyta</taxon>
        <taxon>Embryophyta</taxon>
        <taxon>Tracheophyta</taxon>
        <taxon>Spermatophyta</taxon>
        <taxon>Magnoliopsida</taxon>
        <taxon>eudicotyledons</taxon>
        <taxon>Gunneridae</taxon>
        <taxon>Pentapetalae</taxon>
        <taxon>asterids</taxon>
        <taxon>campanulids</taxon>
        <taxon>Asterales</taxon>
        <taxon>Asteraceae</taxon>
        <taxon>Asteroideae</taxon>
        <taxon>Heliantheae alliance</taxon>
        <taxon>Tageteae</taxon>
        <taxon>Tagetes</taxon>
    </lineage>
</organism>
<protein>
    <submittedName>
        <fullName evidence="1">Uncharacterized protein</fullName>
    </submittedName>
</protein>
<dbReference type="EMBL" id="JAUHHV010000002">
    <property type="protein sequence ID" value="KAK1433296.1"/>
    <property type="molecule type" value="Genomic_DNA"/>
</dbReference>
<accession>A0AAD8L634</accession>
<keyword evidence="2" id="KW-1185">Reference proteome</keyword>
<comment type="caution">
    <text evidence="1">The sequence shown here is derived from an EMBL/GenBank/DDBJ whole genome shotgun (WGS) entry which is preliminary data.</text>
</comment>
<gene>
    <name evidence="1" type="ORF">QVD17_10206</name>
</gene>